<proteinExistence type="predicted"/>
<name>A0ABS4GF10_9FIRM</name>
<dbReference type="InterPro" id="IPR011044">
    <property type="entry name" value="Quino_amine_DH_bsu"/>
</dbReference>
<organism evidence="1 2">
    <name type="scientific">Sedimentibacter acidaminivorans</name>
    <dbReference type="NCBI Taxonomy" id="913099"/>
    <lineage>
        <taxon>Bacteria</taxon>
        <taxon>Bacillati</taxon>
        <taxon>Bacillota</taxon>
        <taxon>Tissierellia</taxon>
        <taxon>Sedimentibacter</taxon>
    </lineage>
</organism>
<dbReference type="EMBL" id="JAGGKS010000006">
    <property type="protein sequence ID" value="MBP1926281.1"/>
    <property type="molecule type" value="Genomic_DNA"/>
</dbReference>
<dbReference type="Pfam" id="PF18975">
    <property type="entry name" value="DUF5711"/>
    <property type="match status" value="1"/>
</dbReference>
<dbReference type="InterPro" id="IPR043765">
    <property type="entry name" value="DUF5711"/>
</dbReference>
<comment type="caution">
    <text evidence="1">The sequence shown here is derived from an EMBL/GenBank/DDBJ whole genome shotgun (WGS) entry which is preliminary data.</text>
</comment>
<reference evidence="1 2" key="1">
    <citation type="submission" date="2021-03" db="EMBL/GenBank/DDBJ databases">
        <title>Genomic Encyclopedia of Type Strains, Phase IV (KMG-IV): sequencing the most valuable type-strain genomes for metagenomic binning, comparative biology and taxonomic classification.</title>
        <authorList>
            <person name="Goeker M."/>
        </authorList>
    </citation>
    <scope>NUCLEOTIDE SEQUENCE [LARGE SCALE GENOMIC DNA]</scope>
    <source>
        <strain evidence="1 2">DSM 24004</strain>
    </source>
</reference>
<sequence>MKKFILFLVTMLFVFIVTFWFTGGKKIIATFDDNKTYEFVSERMISYKSLDSSKLFCNGILTYNNQKITYLDYNNNIMWENRNRVFIDSVFIDENYIYKCFENSMEIINKNNQNYVVAEIQGKIINVSRENNKIFIISKQNSGKNLLYILNDNNEVIVENKQYDESITGVTINGKAESYCVSTIKYTGGIIKNTISYNLIEDVELWNETIEDEIVIKVEISNNNIIVLGTENIYCFNINGSLMWKNSNYNKVNDYEINEKQERIYILYDEDEKTEILAYNFKGKVKEIYKLPKNTKKIKIINNKLFIYNNNSISIAHDGIVNKLFDEGNSQIIDFNVKNNEMYILLEDNLIIGKLK</sequence>
<evidence type="ECO:0000313" key="1">
    <source>
        <dbReference type="EMBL" id="MBP1926281.1"/>
    </source>
</evidence>
<protein>
    <submittedName>
        <fullName evidence="1">Uncharacterized protein</fullName>
    </submittedName>
</protein>
<gene>
    <name evidence="1" type="ORF">J2Z76_002146</name>
</gene>
<accession>A0ABS4GF10</accession>
<evidence type="ECO:0000313" key="2">
    <source>
        <dbReference type="Proteomes" id="UP001519342"/>
    </source>
</evidence>
<dbReference type="RefSeq" id="WP_209512019.1">
    <property type="nucleotide sequence ID" value="NZ_JAGGKS010000006.1"/>
</dbReference>
<keyword evidence="2" id="KW-1185">Reference proteome</keyword>
<dbReference type="SUPFAM" id="SSF50969">
    <property type="entry name" value="YVTN repeat-like/Quinoprotein amine dehydrogenase"/>
    <property type="match status" value="1"/>
</dbReference>
<dbReference type="Proteomes" id="UP001519342">
    <property type="component" value="Unassembled WGS sequence"/>
</dbReference>